<dbReference type="PANTHER" id="PTHR31306:SF10">
    <property type="entry name" value="ALPHA-1,6-MANNOSYLTRANSFERASE MNN11-RELATED"/>
    <property type="match status" value="1"/>
</dbReference>
<keyword evidence="5" id="KW-0812">Transmembrane</keyword>
<evidence type="ECO:0000256" key="5">
    <source>
        <dbReference type="SAM" id="Phobius"/>
    </source>
</evidence>
<keyword evidence="4" id="KW-0175">Coiled coil</keyword>
<protein>
    <submittedName>
        <fullName evidence="6">Piso0_002851 protein</fullName>
    </submittedName>
</protein>
<feature type="transmembrane region" description="Helical" evidence="5">
    <location>
        <begin position="33"/>
        <end position="49"/>
    </location>
</feature>
<evidence type="ECO:0000256" key="4">
    <source>
        <dbReference type="SAM" id="Coils"/>
    </source>
</evidence>
<dbReference type="Proteomes" id="UP000005222">
    <property type="component" value="Chromosome I"/>
</dbReference>
<accession>G8YG53</accession>
<dbReference type="GO" id="GO:0006487">
    <property type="term" value="P:protein N-linked glycosylation"/>
    <property type="evidence" value="ECO:0007669"/>
    <property type="project" value="TreeGrafter"/>
</dbReference>
<evidence type="ECO:0000256" key="3">
    <source>
        <dbReference type="ARBA" id="ARBA00022679"/>
    </source>
</evidence>
<dbReference type="OMA" id="IKTYNHF"/>
<organism evidence="6 7">
    <name type="scientific">Pichia sorbitophila (strain ATCC MYA-4447 / BCRC 22081 / CBS 7064 / NBRC 10061 / NRRL Y-12695)</name>
    <name type="common">Hybrid yeast</name>
    <dbReference type="NCBI Taxonomy" id="559304"/>
    <lineage>
        <taxon>Eukaryota</taxon>
        <taxon>Fungi</taxon>
        <taxon>Dikarya</taxon>
        <taxon>Ascomycota</taxon>
        <taxon>Saccharomycotina</taxon>
        <taxon>Pichiomycetes</taxon>
        <taxon>Debaryomycetaceae</taxon>
        <taxon>Millerozyma</taxon>
    </lineage>
</organism>
<dbReference type="PANTHER" id="PTHR31306">
    <property type="entry name" value="ALPHA-1,6-MANNOSYLTRANSFERASE MNN11-RELATED"/>
    <property type="match status" value="1"/>
</dbReference>
<dbReference type="FunCoup" id="G8YG53">
    <property type="interactions" value="167"/>
</dbReference>
<name>G8YG53_PICSO</name>
<keyword evidence="2" id="KW-0328">Glycosyltransferase</keyword>
<keyword evidence="5" id="KW-1133">Transmembrane helix</keyword>
<evidence type="ECO:0000256" key="1">
    <source>
        <dbReference type="ARBA" id="ARBA00005664"/>
    </source>
</evidence>
<dbReference type="EMBL" id="FO082051">
    <property type="protein sequence ID" value="CCE82152.1"/>
    <property type="molecule type" value="Genomic_DNA"/>
</dbReference>
<dbReference type="OrthoDB" id="205108at2759"/>
<dbReference type="STRING" id="559304.G8YG53"/>
<comment type="similarity">
    <text evidence="1">Belongs to the glycosyltransferase 34 family.</text>
</comment>
<keyword evidence="5" id="KW-0472">Membrane</keyword>
<keyword evidence="7" id="KW-1185">Reference proteome</keyword>
<dbReference type="InterPro" id="IPR029044">
    <property type="entry name" value="Nucleotide-diphossugar_trans"/>
</dbReference>
<reference evidence="6 7" key="1">
    <citation type="journal article" date="2012" name="G3 (Bethesda)">
        <title>Pichia sorbitophila, an interspecies yeast hybrid reveals early steps of genome resolution following polyploidization.</title>
        <authorList>
            <person name="Leh Louis V."/>
            <person name="Despons L."/>
            <person name="Friedrich A."/>
            <person name="Martin T."/>
            <person name="Durrens P."/>
            <person name="Casaregola S."/>
            <person name="Neuveglise C."/>
            <person name="Fairhead C."/>
            <person name="Marck C."/>
            <person name="Cruz J.A."/>
            <person name="Straub M.L."/>
            <person name="Kugler V."/>
            <person name="Sacerdot C."/>
            <person name="Uzunov Z."/>
            <person name="Thierry A."/>
            <person name="Weiss S."/>
            <person name="Bleykasten C."/>
            <person name="De Montigny J."/>
            <person name="Jacques N."/>
            <person name="Jung P."/>
            <person name="Lemaire M."/>
            <person name="Mallet S."/>
            <person name="Morel G."/>
            <person name="Richard G.F."/>
            <person name="Sarkar A."/>
            <person name="Savel G."/>
            <person name="Schacherer J."/>
            <person name="Seret M.L."/>
            <person name="Talla E."/>
            <person name="Samson G."/>
            <person name="Jubin C."/>
            <person name="Poulain J."/>
            <person name="Vacherie B."/>
            <person name="Barbe V."/>
            <person name="Pelletier E."/>
            <person name="Sherman D.J."/>
            <person name="Westhof E."/>
            <person name="Weissenbach J."/>
            <person name="Baret P.V."/>
            <person name="Wincker P."/>
            <person name="Gaillardin C."/>
            <person name="Dujon B."/>
            <person name="Souciet J.L."/>
        </authorList>
    </citation>
    <scope>NUCLEOTIDE SEQUENCE [LARGE SCALE GENOMIC DNA]</scope>
    <source>
        <strain evidence="7">ATCC MYA-4447 / BCRC 22081 / CBS 7064 / NBRC 10061 / NRRL Y-12695</strain>
    </source>
</reference>
<keyword evidence="3" id="KW-0808">Transferase</keyword>
<dbReference type="Pfam" id="PF05637">
    <property type="entry name" value="Glyco_transf_34"/>
    <property type="match status" value="1"/>
</dbReference>
<feature type="coiled-coil region" evidence="4">
    <location>
        <begin position="129"/>
        <end position="160"/>
    </location>
</feature>
<dbReference type="GO" id="GO:0000009">
    <property type="term" value="F:alpha-1,6-mannosyltransferase activity"/>
    <property type="evidence" value="ECO:0007669"/>
    <property type="project" value="TreeGrafter"/>
</dbReference>
<dbReference type="Gene3D" id="3.90.550.10">
    <property type="entry name" value="Spore Coat Polysaccharide Biosynthesis Protein SpsA, Chain A"/>
    <property type="match status" value="1"/>
</dbReference>
<dbReference type="eggNOG" id="KOG4748">
    <property type="taxonomic scope" value="Eukaryota"/>
</dbReference>
<evidence type="ECO:0000256" key="2">
    <source>
        <dbReference type="ARBA" id="ARBA00022676"/>
    </source>
</evidence>
<dbReference type="InterPro" id="IPR008630">
    <property type="entry name" value="Glyco_trans_34"/>
</dbReference>
<evidence type="ECO:0000313" key="6">
    <source>
        <dbReference type="EMBL" id="CCE82152.1"/>
    </source>
</evidence>
<dbReference type="HOGENOM" id="CLU_021434_1_0_1"/>
<sequence>MLGTNKFRPKFKGQKGILPLSSSFNRIDNFKRYRSGIIIIGLLILWFLFDPYTNIRIRLYSKSAFTLPPAHPLTSKNVIPTNSKYIYPAVEKSNLLVQLGLNKLFKVTDIRDAKAPDVEQIVVKSLNYFDDVNEAVQKAKEEEENASSELEKVKNNFKNHDKVVYTPKDKNKYPEVVIVTALDFEKYSNGDLVNLVQNRIDYAFQQDYGLYVRYYQEFAPVFNSVKFMKKSEEAKWARIFALRAAMFAFPKAKWFWYLDQDSLIMNPTINLKQYLLSPEALSPVMLREKSIIPPDGLIKTYKNSNAEDMRIIITQSDSKLETYSFLVKNDYLGKCIIESWSNHLFRSYGNFPFGPDSALTHALQWHPYILSKTAIVPARTIAAQQTDVDISDVTNGQQGDHIHYNKGDLVVSWSDCQDTAQCQQSLKKYFDLSKSK</sequence>
<proteinExistence type="inferred from homology"/>
<evidence type="ECO:0000313" key="7">
    <source>
        <dbReference type="Proteomes" id="UP000005222"/>
    </source>
</evidence>
<dbReference type="InParanoid" id="G8YG53"/>
<dbReference type="GO" id="GO:0000136">
    <property type="term" value="C:mannan polymerase complex"/>
    <property type="evidence" value="ECO:0007669"/>
    <property type="project" value="TreeGrafter"/>
</dbReference>
<dbReference type="AlphaFoldDB" id="G8YG53"/>
<gene>
    <name evidence="6" type="primary">Piso0_002851</name>
    <name evidence="6" type="ORF">GNLVRS01_PISO0I19214g</name>
</gene>